<feature type="transmembrane region" description="Helical" evidence="11">
    <location>
        <begin position="12"/>
        <end position="38"/>
    </location>
</feature>
<dbReference type="AlphaFoldDB" id="A0A3P5XS47"/>
<feature type="transmembrane region" description="Helical" evidence="11">
    <location>
        <begin position="50"/>
        <end position="72"/>
    </location>
</feature>
<dbReference type="GO" id="GO:0005524">
    <property type="term" value="F:ATP binding"/>
    <property type="evidence" value="ECO:0007669"/>
    <property type="project" value="UniProtKB-KW"/>
</dbReference>
<gene>
    <name evidence="14" type="primary">yehU_2</name>
    <name evidence="14" type="ORF">FMV2238Y02_18240</name>
</gene>
<dbReference type="Proteomes" id="UP000280759">
    <property type="component" value="Unassembled WGS sequence"/>
</dbReference>
<evidence type="ECO:0000313" key="14">
    <source>
        <dbReference type="EMBL" id="VDC43325.1"/>
    </source>
</evidence>
<dbReference type="InterPro" id="IPR010559">
    <property type="entry name" value="Sig_transdc_His_kin_internal"/>
</dbReference>
<keyword evidence="5" id="KW-0547">Nucleotide-binding</keyword>
<keyword evidence="7" id="KW-0067">ATP-binding</keyword>
<evidence type="ECO:0000256" key="9">
    <source>
        <dbReference type="ARBA" id="ARBA00023012"/>
    </source>
</evidence>
<evidence type="ECO:0000256" key="10">
    <source>
        <dbReference type="ARBA" id="ARBA00023136"/>
    </source>
</evidence>
<dbReference type="GO" id="GO:0000155">
    <property type="term" value="F:phosphorelay sensor kinase activity"/>
    <property type="evidence" value="ECO:0007669"/>
    <property type="project" value="InterPro"/>
</dbReference>
<dbReference type="Gene3D" id="3.30.565.10">
    <property type="entry name" value="Histidine kinase-like ATPase, C-terminal domain"/>
    <property type="match status" value="1"/>
</dbReference>
<dbReference type="EC" id="2.7.13.3" evidence="14"/>
<dbReference type="InterPro" id="IPR003594">
    <property type="entry name" value="HATPase_dom"/>
</dbReference>
<dbReference type="SUPFAM" id="SSF55874">
    <property type="entry name" value="ATPase domain of HSP90 chaperone/DNA topoisomerase II/histidine kinase"/>
    <property type="match status" value="1"/>
</dbReference>
<dbReference type="SMART" id="SM00387">
    <property type="entry name" value="HATPase_c"/>
    <property type="match status" value="1"/>
</dbReference>
<evidence type="ECO:0000259" key="13">
    <source>
        <dbReference type="SMART" id="SM00387"/>
    </source>
</evidence>
<keyword evidence="8 11" id="KW-1133">Transmembrane helix</keyword>
<reference evidence="14 15" key="1">
    <citation type="submission" date="2018-10" db="EMBL/GenBank/DDBJ databases">
        <authorList>
            <consortium name="Molecular Microbiology and Infection Unit (UMMI)"/>
            <person name="Machado M."/>
        </authorList>
    </citation>
    <scope>NUCLEOTIDE SEQUENCE [LARGE SCALE GENOMIC DNA]</scope>
    <source>
        <strain evidence="14">FMV2238.02</strain>
    </source>
</reference>
<name>A0A3P5XS47_STRCB</name>
<feature type="domain" description="Histidine kinase/HSP90-like ATPase" evidence="13">
    <location>
        <begin position="481"/>
        <end position="590"/>
    </location>
</feature>
<dbReference type="InterPro" id="IPR003018">
    <property type="entry name" value="GAF"/>
</dbReference>
<evidence type="ECO:0000256" key="3">
    <source>
        <dbReference type="ARBA" id="ARBA00022679"/>
    </source>
</evidence>
<feature type="transmembrane region" description="Helical" evidence="11">
    <location>
        <begin position="196"/>
        <end position="219"/>
    </location>
</feature>
<dbReference type="InterPro" id="IPR036890">
    <property type="entry name" value="HATPase_C_sf"/>
</dbReference>
<feature type="transmembrane region" description="Helical" evidence="11">
    <location>
        <begin position="98"/>
        <end position="120"/>
    </location>
</feature>
<keyword evidence="2" id="KW-1003">Cell membrane</keyword>
<accession>A0A3P5XS47</accession>
<evidence type="ECO:0000259" key="12">
    <source>
        <dbReference type="SMART" id="SM00065"/>
    </source>
</evidence>
<proteinExistence type="predicted"/>
<organism evidence="14 15">
    <name type="scientific">Streptococcus canis</name>
    <dbReference type="NCBI Taxonomy" id="1329"/>
    <lineage>
        <taxon>Bacteria</taxon>
        <taxon>Bacillati</taxon>
        <taxon>Bacillota</taxon>
        <taxon>Bacilli</taxon>
        <taxon>Lactobacillales</taxon>
        <taxon>Streptococcaceae</taxon>
        <taxon>Streptococcus</taxon>
    </lineage>
</organism>
<evidence type="ECO:0000256" key="2">
    <source>
        <dbReference type="ARBA" id="ARBA00022475"/>
    </source>
</evidence>
<dbReference type="InterPro" id="IPR011620">
    <property type="entry name" value="Sig_transdc_His_kinase_LytS_TM"/>
</dbReference>
<dbReference type="Pfam" id="PF07694">
    <property type="entry name" value="5TM-5TMR_LYT"/>
    <property type="match status" value="1"/>
</dbReference>
<dbReference type="SUPFAM" id="SSF55781">
    <property type="entry name" value="GAF domain-like"/>
    <property type="match status" value="1"/>
</dbReference>
<evidence type="ECO:0000256" key="5">
    <source>
        <dbReference type="ARBA" id="ARBA00022741"/>
    </source>
</evidence>
<feature type="transmembrane region" description="Helical" evidence="11">
    <location>
        <begin position="165"/>
        <end position="184"/>
    </location>
</feature>
<protein>
    <submittedName>
        <fullName evidence="14">Sensor histidine kinase YehU</fullName>
        <ecNumber evidence="14">2.7.13.3</ecNumber>
    </submittedName>
</protein>
<dbReference type="Pfam" id="PF06580">
    <property type="entry name" value="His_kinase"/>
    <property type="match status" value="1"/>
</dbReference>
<dbReference type="GO" id="GO:0071555">
    <property type="term" value="P:cell wall organization"/>
    <property type="evidence" value="ECO:0007669"/>
    <property type="project" value="InterPro"/>
</dbReference>
<feature type="domain" description="GAF" evidence="12">
    <location>
        <begin position="248"/>
        <end position="383"/>
    </location>
</feature>
<dbReference type="GO" id="GO:0005886">
    <property type="term" value="C:plasma membrane"/>
    <property type="evidence" value="ECO:0007669"/>
    <property type="project" value="UniProtKB-SubCell"/>
</dbReference>
<feature type="transmembrane region" description="Helical" evidence="11">
    <location>
        <begin position="132"/>
        <end position="153"/>
    </location>
</feature>
<evidence type="ECO:0000256" key="4">
    <source>
        <dbReference type="ARBA" id="ARBA00022692"/>
    </source>
</evidence>
<evidence type="ECO:0000256" key="8">
    <source>
        <dbReference type="ARBA" id="ARBA00022989"/>
    </source>
</evidence>
<evidence type="ECO:0000256" key="6">
    <source>
        <dbReference type="ARBA" id="ARBA00022777"/>
    </source>
</evidence>
<keyword evidence="4 11" id="KW-0812">Transmembrane</keyword>
<sequence length="596" mass="65800">MTAIAEMRSRMMSLLLPLLERVGLIILLANLLMISPFYKRLMYDRQSIKVRWVLIVTFSVFAIISNFTGVLVSEQLGLDNGGLVSLSSHNSIANTRTLTIGMSGLIGGPFVGFFVGLISGTVRWLQGGSAPYTYFISSLLIGGLSGLVGRLSLAHKRYPQVWQGSLCGALMEVIQMLCILTFLPNKVQAWSLIQTIALPMVFVNALGTGIFLSIILGTLRQEESMKAIQTHDVLELANKTLPYFRQGLTEASAQKAALEIKTFMRVSAVSVTNRHAILAHVGAASDHHIPTREIITDLSRQVIETGHIHAVRQKSQIGCSHPDCPLEAAIVVPLFVKKEVVGSFKLYFTDASSLTYVDEQLANGLGHIFSSQLELGQMALDQGLLKDAEIKSLQAQVNPHFLFNAINTISALIRVDSEKARHLLLQLGHYFRANLNSTRHNLVSVETELKHLEAYLTIEQARFPNRYEVIMDIPESLKSAAIPPFMIQILVENALKHAFTGRKKDNKVWVIARQEEAAYLSLKVMDNGQGIAPEKLTLLGKTVVTSEKGTGSALENLNKRLVSLYGNQALFEVRSDKSGTSFLLRIPLDQLKEKMS</sequence>
<dbReference type="PANTHER" id="PTHR34220">
    <property type="entry name" value="SENSOR HISTIDINE KINASE YPDA"/>
    <property type="match status" value="1"/>
</dbReference>
<keyword evidence="6 14" id="KW-0418">Kinase</keyword>
<keyword evidence="10 11" id="KW-0472">Membrane</keyword>
<keyword evidence="15" id="KW-1185">Reference proteome</keyword>
<evidence type="ECO:0000256" key="1">
    <source>
        <dbReference type="ARBA" id="ARBA00004651"/>
    </source>
</evidence>
<keyword evidence="9" id="KW-0902">Two-component regulatory system</keyword>
<evidence type="ECO:0000256" key="11">
    <source>
        <dbReference type="SAM" id="Phobius"/>
    </source>
</evidence>
<dbReference type="InterPro" id="IPR050640">
    <property type="entry name" value="Bact_2-comp_sensor_kinase"/>
</dbReference>
<dbReference type="Gene3D" id="1.10.1760.20">
    <property type="match status" value="1"/>
</dbReference>
<evidence type="ECO:0000256" key="7">
    <source>
        <dbReference type="ARBA" id="ARBA00022840"/>
    </source>
</evidence>
<dbReference type="SMART" id="SM00065">
    <property type="entry name" value="GAF"/>
    <property type="match status" value="1"/>
</dbReference>
<evidence type="ECO:0000313" key="15">
    <source>
        <dbReference type="Proteomes" id="UP000280759"/>
    </source>
</evidence>
<comment type="subcellular location">
    <subcellularLocation>
        <location evidence="1">Cell membrane</location>
        <topology evidence="1">Multi-pass membrane protein</topology>
    </subcellularLocation>
</comment>
<keyword evidence="3 14" id="KW-0808">Transferase</keyword>
<dbReference type="Pfam" id="PF13492">
    <property type="entry name" value="GAF_3"/>
    <property type="match status" value="1"/>
</dbReference>
<dbReference type="PANTHER" id="PTHR34220:SF7">
    <property type="entry name" value="SENSOR HISTIDINE KINASE YPDA"/>
    <property type="match status" value="1"/>
</dbReference>
<dbReference type="Pfam" id="PF02518">
    <property type="entry name" value="HATPase_c"/>
    <property type="match status" value="1"/>
</dbReference>
<dbReference type="EMBL" id="UXEP01000032">
    <property type="protein sequence ID" value="VDC43325.1"/>
    <property type="molecule type" value="Genomic_DNA"/>
</dbReference>